<dbReference type="InterPro" id="IPR025997">
    <property type="entry name" value="SBP_2_dom"/>
</dbReference>
<dbReference type="CDD" id="cd01536">
    <property type="entry name" value="PBP1_ABC_sugar_binding-like"/>
    <property type="match status" value="1"/>
</dbReference>
<comment type="caution">
    <text evidence="6">The sequence shown here is derived from an EMBL/GenBank/DDBJ whole genome shotgun (WGS) entry which is preliminary data.</text>
</comment>
<dbReference type="InterPro" id="IPR006311">
    <property type="entry name" value="TAT_signal"/>
</dbReference>
<dbReference type="InterPro" id="IPR028082">
    <property type="entry name" value="Peripla_BP_I"/>
</dbReference>
<keyword evidence="3" id="KW-0732">Signal</keyword>
<feature type="domain" description="Periplasmic binding protein" evidence="5">
    <location>
        <begin position="161"/>
        <end position="413"/>
    </location>
</feature>
<evidence type="ECO:0000259" key="5">
    <source>
        <dbReference type="Pfam" id="PF13407"/>
    </source>
</evidence>
<dbReference type="Gene3D" id="3.40.50.2300">
    <property type="match status" value="2"/>
</dbReference>
<evidence type="ECO:0000256" key="3">
    <source>
        <dbReference type="ARBA" id="ARBA00022729"/>
    </source>
</evidence>
<dbReference type="SUPFAM" id="SSF53822">
    <property type="entry name" value="Periplasmic binding protein-like I"/>
    <property type="match status" value="1"/>
</dbReference>
<evidence type="ECO:0000313" key="6">
    <source>
        <dbReference type="EMBL" id="RLL63014.1"/>
    </source>
</evidence>
<comment type="subcellular location">
    <subcellularLocation>
        <location evidence="1">Cell envelope</location>
    </subcellularLocation>
</comment>
<dbReference type="Proteomes" id="UP000279673">
    <property type="component" value="Unassembled WGS sequence"/>
</dbReference>
<comment type="similarity">
    <text evidence="2">Belongs to the bacterial solute-binding protein 2 family.</text>
</comment>
<sequence>MAMSSPSTTARCRRCCIPTTGIRRPRSIRWISISPSAAFRSPRATAIRRPMSRRATPANVPRSPPNMPPITRSSMTAPRRTAGPEMSSRKGQPMTRFSLPRWALGLEDPKAVGRYMERLDTHGVSRRDFLAMVSAGAAATTFAAAAGLPRVAVAAPNGKLAFISAFMSNEYNQILNGAFEAATQELGFSYVGLDSQFDGERQFNQFEQQVAGGAQSVVFNLADGSTIKGAARVAEQNGVFIGNVWDSLPWFTPFEGSDYYTLYTLPEEFEAHRAVTARLLAAVIEKFGGGDIIGVTGTNGTLTDRQRSAGRDDAFRDFPKTRLVDQLPGKWNREDSLKATEDLLTRNPGVVGVVAQNDDVAQGVIAAIQAAGLRPGEDILVVGADGTSLGAKSIAAGRQLATSGNSPAYAAALLAGRIYDVTHGWVPRASERMLNWRSLTVTKENVGGYLDRYVDNDGVQPFDYRKISKVLHPDDWDPQAEIFPLDVDHAWEGIAKPQGWTYPQAYLDAKTGGEWERVRAEYADHYKIKFDGPSPNRKA</sequence>
<protein>
    <submittedName>
        <fullName evidence="6">Sugar ABC transporter substrate-binding protein</fullName>
    </submittedName>
</protein>
<accession>A0A421BKF4</accession>
<evidence type="ECO:0000256" key="2">
    <source>
        <dbReference type="ARBA" id="ARBA00007639"/>
    </source>
</evidence>
<dbReference type="AlphaFoldDB" id="A0A421BKF4"/>
<dbReference type="PANTHER" id="PTHR46847:SF1">
    <property type="entry name" value="D-ALLOSE-BINDING PERIPLASMIC PROTEIN-RELATED"/>
    <property type="match status" value="1"/>
</dbReference>
<name>A0A421BKF4_9RHOB</name>
<dbReference type="PROSITE" id="PS51318">
    <property type="entry name" value="TAT"/>
    <property type="match status" value="1"/>
</dbReference>
<feature type="region of interest" description="Disordered" evidence="4">
    <location>
        <begin position="52"/>
        <end position="93"/>
    </location>
</feature>
<proteinExistence type="inferred from homology"/>
<evidence type="ECO:0000256" key="1">
    <source>
        <dbReference type="ARBA" id="ARBA00004196"/>
    </source>
</evidence>
<evidence type="ECO:0000256" key="4">
    <source>
        <dbReference type="SAM" id="MobiDB-lite"/>
    </source>
</evidence>
<dbReference type="Pfam" id="PF13407">
    <property type="entry name" value="Peripla_BP_4"/>
    <property type="match status" value="1"/>
</dbReference>
<dbReference type="PANTHER" id="PTHR46847">
    <property type="entry name" value="D-ALLOSE-BINDING PERIPLASMIC PROTEIN-RELATED"/>
    <property type="match status" value="1"/>
</dbReference>
<dbReference type="GO" id="GO:0030246">
    <property type="term" value="F:carbohydrate binding"/>
    <property type="evidence" value="ECO:0007669"/>
    <property type="project" value="UniProtKB-ARBA"/>
</dbReference>
<keyword evidence="7" id="KW-1185">Reference proteome</keyword>
<dbReference type="GO" id="GO:0030313">
    <property type="term" value="C:cell envelope"/>
    <property type="evidence" value="ECO:0007669"/>
    <property type="project" value="UniProtKB-SubCell"/>
</dbReference>
<reference evidence="6 7" key="1">
    <citation type="submission" date="2018-10" db="EMBL/GenBank/DDBJ databases">
        <title>Rhodobacter sp . BO-81.</title>
        <authorList>
            <person name="Im W.T."/>
        </authorList>
    </citation>
    <scope>NUCLEOTIDE SEQUENCE [LARGE SCALE GENOMIC DNA]</scope>
    <source>
        <strain evidence="6 7">BO-81</strain>
    </source>
</reference>
<evidence type="ECO:0000313" key="7">
    <source>
        <dbReference type="Proteomes" id="UP000279673"/>
    </source>
</evidence>
<gene>
    <name evidence="6" type="ORF">DYS74_15405</name>
</gene>
<dbReference type="EMBL" id="RCHI01000017">
    <property type="protein sequence ID" value="RLL63014.1"/>
    <property type="molecule type" value="Genomic_DNA"/>
</dbReference>
<organism evidence="6 7">
    <name type="scientific">Paenirhodobacter hankyongi</name>
    <dbReference type="NCBI Taxonomy" id="2294033"/>
    <lineage>
        <taxon>Bacteria</taxon>
        <taxon>Pseudomonadati</taxon>
        <taxon>Pseudomonadota</taxon>
        <taxon>Alphaproteobacteria</taxon>
        <taxon>Rhodobacterales</taxon>
        <taxon>Rhodobacter group</taxon>
        <taxon>Paenirhodobacter</taxon>
    </lineage>
</organism>